<sequence length="217" mass="21707">IFSLPFSSSLLSYFPIPHSTLFPPLLRCEVVDVQGDLPAVGGLADLGDAAAELPGQRLPEGRAGRRHQGALPGQQAEISRPGAAAGPLVPILGDVGHPEGLVEEAAAMVPVAERVPAGAAQEGEGDAALGHGVVAAGGAAAGPYEEGPGLFLARLFSWLLMEIAAAPGKGRETCPGLGRPHAAAVGGCAGGAGSLRAPPCQGNVHPPLIGEAWPGWE</sequence>
<reference evidence="1" key="2">
    <citation type="submission" date="2025-08" db="UniProtKB">
        <authorList>
            <consortium name="Ensembl"/>
        </authorList>
    </citation>
    <scope>IDENTIFICATION</scope>
</reference>
<reference evidence="1" key="1">
    <citation type="submission" date="2020-10" db="EMBL/GenBank/DDBJ databases">
        <title>Catharus ustulatus (Swainson's thrush) genome, bCatUst1, primary haplotype v2.</title>
        <authorList>
            <person name="Delmore K."/>
            <person name="Vafadar M."/>
            <person name="Formenti G."/>
            <person name="Chow W."/>
            <person name="Pelan S."/>
            <person name="Howe K."/>
            <person name="Rhie A."/>
            <person name="Mountcastle J."/>
            <person name="Haase B."/>
            <person name="Fedrigo O."/>
            <person name="Jarvis E.D."/>
        </authorList>
    </citation>
    <scope>NUCLEOTIDE SEQUENCE [LARGE SCALE GENOMIC DNA]</scope>
</reference>
<name>A0A8C3UA94_CATUS</name>
<dbReference type="Ensembl" id="ENSCUST00005010743.1">
    <property type="protein sequence ID" value="ENSCUSP00005010312.1"/>
    <property type="gene ID" value="ENSCUSG00005006590.1"/>
</dbReference>
<proteinExistence type="predicted"/>
<keyword evidence="2" id="KW-1185">Reference proteome</keyword>
<accession>A0A8C3UA94</accession>
<dbReference type="AlphaFoldDB" id="A0A8C3UA94"/>
<organism evidence="1 2">
    <name type="scientific">Catharus ustulatus</name>
    <name type="common">Russet-backed thrush</name>
    <name type="synonym">Hylocichla ustulatus</name>
    <dbReference type="NCBI Taxonomy" id="91951"/>
    <lineage>
        <taxon>Eukaryota</taxon>
        <taxon>Metazoa</taxon>
        <taxon>Chordata</taxon>
        <taxon>Craniata</taxon>
        <taxon>Vertebrata</taxon>
        <taxon>Euteleostomi</taxon>
        <taxon>Archelosauria</taxon>
        <taxon>Archosauria</taxon>
        <taxon>Dinosauria</taxon>
        <taxon>Saurischia</taxon>
        <taxon>Theropoda</taxon>
        <taxon>Coelurosauria</taxon>
        <taxon>Aves</taxon>
        <taxon>Neognathae</taxon>
        <taxon>Neoaves</taxon>
        <taxon>Telluraves</taxon>
        <taxon>Australaves</taxon>
        <taxon>Passeriformes</taxon>
        <taxon>Turdidae</taxon>
        <taxon>Catharus</taxon>
    </lineage>
</organism>
<reference evidence="1" key="3">
    <citation type="submission" date="2025-09" db="UniProtKB">
        <authorList>
            <consortium name="Ensembl"/>
        </authorList>
    </citation>
    <scope>IDENTIFICATION</scope>
</reference>
<dbReference type="Proteomes" id="UP000694563">
    <property type="component" value="Chromosome 22"/>
</dbReference>
<evidence type="ECO:0000313" key="2">
    <source>
        <dbReference type="Proteomes" id="UP000694563"/>
    </source>
</evidence>
<evidence type="ECO:0000313" key="1">
    <source>
        <dbReference type="Ensembl" id="ENSCUSP00005010312.1"/>
    </source>
</evidence>
<protein>
    <submittedName>
        <fullName evidence="1">Uncharacterized protein</fullName>
    </submittedName>
</protein>